<keyword evidence="6" id="KW-1185">Reference proteome</keyword>
<dbReference type="NCBIfam" id="NF007935">
    <property type="entry name" value="PRK10651.1"/>
    <property type="match status" value="1"/>
</dbReference>
<feature type="domain" description="Response regulatory" evidence="4">
    <location>
        <begin position="9"/>
        <end position="125"/>
    </location>
</feature>
<dbReference type="SUPFAM" id="SSF46894">
    <property type="entry name" value="C-terminal effector domain of the bipartite response regulators"/>
    <property type="match status" value="1"/>
</dbReference>
<dbReference type="PANTHER" id="PTHR43214:SF38">
    <property type="entry name" value="NITRATE_NITRITE RESPONSE REGULATOR PROTEIN NARL"/>
    <property type="match status" value="1"/>
</dbReference>
<gene>
    <name evidence="5" type="primary">narL_2</name>
    <name evidence="5" type="ORF">A9E74_01409</name>
</gene>
<dbReference type="PANTHER" id="PTHR43214">
    <property type="entry name" value="TWO-COMPONENT RESPONSE REGULATOR"/>
    <property type="match status" value="1"/>
</dbReference>
<dbReference type="InterPro" id="IPR039420">
    <property type="entry name" value="WalR-like"/>
</dbReference>
<dbReference type="STRING" id="291169.A9E74_01409"/>
<dbReference type="InterPro" id="IPR011006">
    <property type="entry name" value="CheY-like_superfamily"/>
</dbReference>
<feature type="domain" description="HTH luxR-type" evidence="3">
    <location>
        <begin position="150"/>
        <end position="215"/>
    </location>
</feature>
<dbReference type="GO" id="GO:0003677">
    <property type="term" value="F:DNA binding"/>
    <property type="evidence" value="ECO:0007669"/>
    <property type="project" value="UniProtKB-KW"/>
</dbReference>
<dbReference type="EMBL" id="MCRI01000012">
    <property type="protein sequence ID" value="ODN66859.1"/>
    <property type="molecule type" value="Genomic_DNA"/>
</dbReference>
<dbReference type="GO" id="GO:0006355">
    <property type="term" value="P:regulation of DNA-templated transcription"/>
    <property type="evidence" value="ECO:0007669"/>
    <property type="project" value="InterPro"/>
</dbReference>
<evidence type="ECO:0000313" key="6">
    <source>
        <dbReference type="Proteomes" id="UP000094379"/>
    </source>
</evidence>
<dbReference type="CDD" id="cd06170">
    <property type="entry name" value="LuxR_C_like"/>
    <property type="match status" value="1"/>
</dbReference>
<proteinExistence type="predicted"/>
<keyword evidence="1" id="KW-0238">DNA-binding</keyword>
<evidence type="ECO:0000256" key="2">
    <source>
        <dbReference type="PROSITE-ProRule" id="PRU00169"/>
    </source>
</evidence>
<dbReference type="InterPro" id="IPR000792">
    <property type="entry name" value="Tscrpt_reg_LuxR_C"/>
</dbReference>
<dbReference type="Pfam" id="PF00196">
    <property type="entry name" value="GerE"/>
    <property type="match status" value="1"/>
</dbReference>
<dbReference type="PRINTS" id="PR00038">
    <property type="entry name" value="HTHLUXR"/>
</dbReference>
<comment type="caution">
    <text evidence="5">The sequence shown here is derived from an EMBL/GenBank/DDBJ whole genome shotgun (WGS) entry which is preliminary data.</text>
</comment>
<dbReference type="PROSITE" id="PS00622">
    <property type="entry name" value="HTH_LUXR_1"/>
    <property type="match status" value="1"/>
</dbReference>
<dbReference type="Proteomes" id="UP000094379">
    <property type="component" value="Unassembled WGS sequence"/>
</dbReference>
<dbReference type="SMART" id="SM00421">
    <property type="entry name" value="HTH_LUXR"/>
    <property type="match status" value="1"/>
</dbReference>
<organism evidence="5 6">
    <name type="scientific">Methylophaga muralis</name>
    <dbReference type="NCBI Taxonomy" id="291169"/>
    <lineage>
        <taxon>Bacteria</taxon>
        <taxon>Pseudomonadati</taxon>
        <taxon>Pseudomonadota</taxon>
        <taxon>Gammaproteobacteria</taxon>
        <taxon>Thiotrichales</taxon>
        <taxon>Piscirickettsiaceae</taxon>
        <taxon>Methylophaga</taxon>
    </lineage>
</organism>
<dbReference type="SUPFAM" id="SSF52172">
    <property type="entry name" value="CheY-like"/>
    <property type="match status" value="1"/>
</dbReference>
<keyword evidence="2" id="KW-0597">Phosphoprotein</keyword>
<dbReference type="PATRIC" id="fig|291169.3.peg.1415"/>
<evidence type="ECO:0000313" key="5">
    <source>
        <dbReference type="EMBL" id="ODN66859.1"/>
    </source>
</evidence>
<dbReference type="GO" id="GO:0000160">
    <property type="term" value="P:phosphorelay signal transduction system"/>
    <property type="evidence" value="ECO:0007669"/>
    <property type="project" value="InterPro"/>
</dbReference>
<evidence type="ECO:0000256" key="1">
    <source>
        <dbReference type="ARBA" id="ARBA00023125"/>
    </source>
</evidence>
<evidence type="ECO:0000259" key="3">
    <source>
        <dbReference type="PROSITE" id="PS50043"/>
    </source>
</evidence>
<reference evidence="5 6" key="1">
    <citation type="submission" date="2016-07" db="EMBL/GenBank/DDBJ databases">
        <title>Draft Genome Sequence of Methylophaga muralis Bur 1.</title>
        <authorList>
            <person name="Vasilenko O.V."/>
            <person name="Doronina N.V."/>
            <person name="Shmareva M.N."/>
            <person name="Tarlachkov S.V."/>
            <person name="Mustakhimov I."/>
            <person name="Trotsenko Y.A."/>
        </authorList>
    </citation>
    <scope>NUCLEOTIDE SEQUENCE [LARGE SCALE GENOMIC DNA]</scope>
    <source>
        <strain evidence="5 6">Bur 1</strain>
    </source>
</reference>
<name>A0A1E3GS37_9GAMM</name>
<dbReference type="InterPro" id="IPR001789">
    <property type="entry name" value="Sig_transdc_resp-reg_receiver"/>
</dbReference>
<dbReference type="Gene3D" id="3.40.50.2300">
    <property type="match status" value="1"/>
</dbReference>
<protein>
    <submittedName>
        <fullName evidence="5">Nitrate/nitrite response regulator protein NarL</fullName>
    </submittedName>
</protein>
<dbReference type="Pfam" id="PF00072">
    <property type="entry name" value="Response_reg"/>
    <property type="match status" value="1"/>
</dbReference>
<dbReference type="AlphaFoldDB" id="A0A1E3GS37"/>
<evidence type="ECO:0000259" key="4">
    <source>
        <dbReference type="PROSITE" id="PS50110"/>
    </source>
</evidence>
<sequence>MKDKQSLIRVLLIDDHPLFRKGVGQMISDDPGFEVVGEADSGEQGISLAQQLLPDVILLDLHMKGMDGLETLRRLKATDIQASCVMLTVSDAEEDLLEALRAGADGYLLKDMEPEQLRDSLIKATKGMTIIQDRLTDILTRAALFPESKNSNDSANLTERENQILDCIAAGMNNKTIARELGITDSTVKVHIKNLLRKLNLTSRLEAAVWKFQQNNSK</sequence>
<dbReference type="RefSeq" id="WP_069295883.1">
    <property type="nucleotide sequence ID" value="NZ_MCRI01000012.1"/>
</dbReference>
<feature type="modified residue" description="4-aspartylphosphate" evidence="2">
    <location>
        <position position="60"/>
    </location>
</feature>
<dbReference type="SMART" id="SM00448">
    <property type="entry name" value="REC"/>
    <property type="match status" value="1"/>
</dbReference>
<dbReference type="InterPro" id="IPR016032">
    <property type="entry name" value="Sig_transdc_resp-reg_C-effctor"/>
</dbReference>
<accession>A0A1E3GS37</accession>
<dbReference type="PROSITE" id="PS50043">
    <property type="entry name" value="HTH_LUXR_2"/>
    <property type="match status" value="1"/>
</dbReference>
<dbReference type="PROSITE" id="PS50110">
    <property type="entry name" value="RESPONSE_REGULATORY"/>
    <property type="match status" value="1"/>
</dbReference>